<evidence type="ECO:0000313" key="10">
    <source>
        <dbReference type="Proteomes" id="UP001314681"/>
    </source>
</evidence>
<feature type="domain" description="NlpC/P60" evidence="8">
    <location>
        <begin position="261"/>
        <end position="380"/>
    </location>
</feature>
<dbReference type="PROSITE" id="PS51935">
    <property type="entry name" value="NLPC_P60"/>
    <property type="match status" value="1"/>
</dbReference>
<accession>A0ABS6K502</accession>
<feature type="region of interest" description="Disordered" evidence="5">
    <location>
        <begin position="219"/>
        <end position="261"/>
    </location>
</feature>
<reference evidence="9 10" key="1">
    <citation type="submission" date="2021-06" db="EMBL/GenBank/DDBJ databases">
        <title>Description of novel taxa of the family Lachnospiraceae.</title>
        <authorList>
            <person name="Chaplin A.V."/>
            <person name="Sokolova S.R."/>
            <person name="Pikina A.P."/>
            <person name="Korzhanova M."/>
            <person name="Belova V."/>
            <person name="Korostin D."/>
            <person name="Efimov B.A."/>
        </authorList>
    </citation>
    <scope>NUCLEOTIDE SEQUENCE [LARGE SCALE GENOMIC DNA]</scope>
    <source>
        <strain evidence="9 10">ASD4241</strain>
    </source>
</reference>
<proteinExistence type="inferred from homology"/>
<comment type="caution">
    <text evidence="9">The sequence shown here is derived from an EMBL/GenBank/DDBJ whole genome shotgun (WGS) entry which is preliminary data.</text>
</comment>
<keyword evidence="10" id="KW-1185">Reference proteome</keyword>
<dbReference type="PANTHER" id="PTHR47053:SF1">
    <property type="entry name" value="MUREIN DD-ENDOPEPTIDASE MEPH-RELATED"/>
    <property type="match status" value="1"/>
</dbReference>
<dbReference type="SUPFAM" id="SSF54001">
    <property type="entry name" value="Cysteine proteinases"/>
    <property type="match status" value="1"/>
</dbReference>
<dbReference type="Proteomes" id="UP001314681">
    <property type="component" value="Unassembled WGS sequence"/>
</dbReference>
<evidence type="ECO:0000259" key="8">
    <source>
        <dbReference type="PROSITE" id="PS51935"/>
    </source>
</evidence>
<keyword evidence="6" id="KW-0732">Signal</keyword>
<keyword evidence="2" id="KW-0645">Protease</keyword>
<dbReference type="EMBL" id="JAHQCX010000003">
    <property type="protein sequence ID" value="MBU9725573.1"/>
    <property type="molecule type" value="Genomic_DNA"/>
</dbReference>
<evidence type="ECO:0000256" key="2">
    <source>
        <dbReference type="ARBA" id="ARBA00022670"/>
    </source>
</evidence>
<dbReference type="Pfam" id="PF08239">
    <property type="entry name" value="SH3_3"/>
    <property type="match status" value="2"/>
</dbReference>
<evidence type="ECO:0000256" key="6">
    <source>
        <dbReference type="SAM" id="SignalP"/>
    </source>
</evidence>
<feature type="domain" description="SH3b" evidence="7">
    <location>
        <begin position="68"/>
        <end position="131"/>
    </location>
</feature>
<dbReference type="Pfam" id="PF00877">
    <property type="entry name" value="NLPC_P60"/>
    <property type="match status" value="1"/>
</dbReference>
<feature type="signal peptide" evidence="6">
    <location>
        <begin position="1"/>
        <end position="27"/>
    </location>
</feature>
<evidence type="ECO:0000256" key="5">
    <source>
        <dbReference type="SAM" id="MobiDB-lite"/>
    </source>
</evidence>
<keyword evidence="4" id="KW-0788">Thiol protease</keyword>
<dbReference type="RefSeq" id="WP_158350549.1">
    <property type="nucleotide sequence ID" value="NZ_JAHQCX010000003.1"/>
</dbReference>
<evidence type="ECO:0000259" key="7">
    <source>
        <dbReference type="PROSITE" id="PS51781"/>
    </source>
</evidence>
<name>A0ABS6K502_9FIRM</name>
<comment type="similarity">
    <text evidence="1">Belongs to the peptidase C40 family.</text>
</comment>
<dbReference type="SMART" id="SM00287">
    <property type="entry name" value="SH3b"/>
    <property type="match status" value="2"/>
</dbReference>
<dbReference type="PANTHER" id="PTHR47053">
    <property type="entry name" value="MUREIN DD-ENDOPEPTIDASE MEPH-RELATED"/>
    <property type="match status" value="1"/>
</dbReference>
<evidence type="ECO:0000313" key="9">
    <source>
        <dbReference type="EMBL" id="MBU9725573.1"/>
    </source>
</evidence>
<sequence>MKSKYLRIATGCLVGAITFSGMTMSAAAGTAGVTAGIGTILTEAETANPNVDAQIKEYLVPTVKSEYSDIAIAQVDNYVNIRDSASEEGQVLGKLYNNSAATVQGSEGDWYQITSGSVTGYVKGEYVVTGEAGEELAKQVGHRVAKVNTTTLYVRQDMNTESTILTLVPIDEELDVVEELDGWVKVSLDADVVGFVSSEYVDIRTDFVQAESIEEEQARLEKEEAAKQAAQNAARQADANSKSKSSKSEESSVPSSGGEASGSRAAIINTALSVVGNPYVAGGTSLTNGADCSGFTMAVFANNGVGIPRDSRSQAAGGREVSMDSIQPGDLLFYSNGGSINHVALYIGNGQVVHASTPQGGIKVSNYNYRSPVKAVSYLN</sequence>
<gene>
    <name evidence="9" type="ORF">KTH90_06045</name>
</gene>
<keyword evidence="3" id="KW-0378">Hydrolase</keyword>
<feature type="chain" id="PRO_5045560335" evidence="6">
    <location>
        <begin position="28"/>
        <end position="380"/>
    </location>
</feature>
<evidence type="ECO:0000256" key="1">
    <source>
        <dbReference type="ARBA" id="ARBA00007074"/>
    </source>
</evidence>
<dbReference type="InterPro" id="IPR051202">
    <property type="entry name" value="Peptidase_C40"/>
</dbReference>
<dbReference type="Gene3D" id="3.90.1720.10">
    <property type="entry name" value="endopeptidase domain like (from Nostoc punctiforme)"/>
    <property type="match status" value="1"/>
</dbReference>
<evidence type="ECO:0000256" key="3">
    <source>
        <dbReference type="ARBA" id="ARBA00022801"/>
    </source>
</evidence>
<evidence type="ECO:0000256" key="4">
    <source>
        <dbReference type="ARBA" id="ARBA00022807"/>
    </source>
</evidence>
<feature type="compositionally biased region" description="Low complexity" evidence="5">
    <location>
        <begin position="227"/>
        <end position="243"/>
    </location>
</feature>
<organism evidence="9 10">
    <name type="scientific">Diplocloster modestus</name>
    <dbReference type="NCBI Taxonomy" id="2850322"/>
    <lineage>
        <taxon>Bacteria</taxon>
        <taxon>Bacillati</taxon>
        <taxon>Bacillota</taxon>
        <taxon>Clostridia</taxon>
        <taxon>Lachnospirales</taxon>
        <taxon>Lachnospiraceae</taxon>
        <taxon>Diplocloster</taxon>
    </lineage>
</organism>
<dbReference type="Gene3D" id="2.30.30.40">
    <property type="entry name" value="SH3 Domains"/>
    <property type="match status" value="2"/>
</dbReference>
<protein>
    <submittedName>
        <fullName evidence="9">C40 family peptidase</fullName>
    </submittedName>
</protein>
<dbReference type="InterPro" id="IPR038765">
    <property type="entry name" value="Papain-like_cys_pep_sf"/>
</dbReference>
<feature type="compositionally biased region" description="Low complexity" evidence="5">
    <location>
        <begin position="251"/>
        <end position="261"/>
    </location>
</feature>
<dbReference type="InterPro" id="IPR000064">
    <property type="entry name" value="NLP_P60_dom"/>
</dbReference>
<dbReference type="InterPro" id="IPR003646">
    <property type="entry name" value="SH3-like_bac-type"/>
</dbReference>
<dbReference type="PROSITE" id="PS51781">
    <property type="entry name" value="SH3B"/>
    <property type="match status" value="1"/>
</dbReference>